<evidence type="ECO:0000313" key="2">
    <source>
        <dbReference type="EMBL" id="KAF3033766.1"/>
    </source>
</evidence>
<sequence length="575" mass="63737">MAVPRVSRNRLSPTANLLRNSRLFSLPNPLPRPIVGETTGAGVTKASDSATLPYPTHQAITTTKSSLARGDWGLKRNLPARSHLLQTSDPVLRITQLDTIEDVTDFDSAADHVRTRQKWEEMSVPMMRHAASGDVTSVTPPSAFEHRDDTTSYRKDGLDESGLFLRALKENKRAREYREWKNGGRAEQFTPFQPPPVSGHVHNTRRWKHDGPWLPGQGANEFMAYLTKEIGKRRSEFNEHLVEFVKNEIYTTRQLAAARSGDIAPIDEAEAKAWQTAREKEWATITQDQIDAGIKALRKETAMDPLRSKLVTKLITPFLHLPPVKEKNRVFKTEAGISDYEQYIIDPERAPTSTHPSAGLGYLRSRAYIASHPILGPQAKPAPVTSRVLQPRLTAFNRESYARLGVGGFVALDQYSSNHVSNDAKARLDAQKHRDVEAIDIHTPGGKKILVEPKFGGVSNDGRIHLKVARATGPEVYVARGQLDDIPPPIESRSRDFTMDLGSRRKGFSFAKRGERSGVRELDELSAAGRADPAKKDAAHELSELSAQGKQFADFIHAPARAQPGPGVADALRPE</sequence>
<reference evidence="2" key="1">
    <citation type="submission" date="2019-04" db="EMBL/GenBank/DDBJ databases">
        <title>Sequencing of skin fungus with MAO and IRED activity.</title>
        <authorList>
            <person name="Marsaioli A.J."/>
            <person name="Bonatto J.M.C."/>
            <person name="Reis Junior O."/>
        </authorList>
    </citation>
    <scope>NUCLEOTIDE SEQUENCE</scope>
    <source>
        <strain evidence="2">28M1</strain>
    </source>
</reference>
<dbReference type="EMBL" id="SWKV01000076">
    <property type="protein sequence ID" value="KAF3033766.1"/>
    <property type="molecule type" value="Genomic_DNA"/>
</dbReference>
<organism evidence="2 3">
    <name type="scientific">Didymella heteroderae</name>
    <dbReference type="NCBI Taxonomy" id="1769908"/>
    <lineage>
        <taxon>Eukaryota</taxon>
        <taxon>Fungi</taxon>
        <taxon>Dikarya</taxon>
        <taxon>Ascomycota</taxon>
        <taxon>Pezizomycotina</taxon>
        <taxon>Dothideomycetes</taxon>
        <taxon>Pleosporomycetidae</taxon>
        <taxon>Pleosporales</taxon>
        <taxon>Pleosporineae</taxon>
        <taxon>Didymellaceae</taxon>
        <taxon>Didymella</taxon>
    </lineage>
</organism>
<dbReference type="InterPro" id="IPR016712">
    <property type="entry name" value="Rbsml_bS1m-like"/>
</dbReference>
<comment type="caution">
    <text evidence="2">The sequence shown here is derived from an EMBL/GenBank/DDBJ whole genome shotgun (WGS) entry which is preliminary data.</text>
</comment>
<dbReference type="GO" id="GO:0003735">
    <property type="term" value="F:structural constituent of ribosome"/>
    <property type="evidence" value="ECO:0007669"/>
    <property type="project" value="TreeGrafter"/>
</dbReference>
<dbReference type="OrthoDB" id="3913595at2759"/>
<dbReference type="GO" id="GO:0005763">
    <property type="term" value="C:mitochondrial small ribosomal subunit"/>
    <property type="evidence" value="ECO:0007669"/>
    <property type="project" value="TreeGrafter"/>
</dbReference>
<dbReference type="PANTHER" id="PTHR28058">
    <property type="entry name" value="37S RIBOSOMAL PROTEIN MRP51, MITOCHONDRIAL"/>
    <property type="match status" value="1"/>
</dbReference>
<dbReference type="AlphaFoldDB" id="A0A9P5BWU9"/>
<dbReference type="GO" id="GO:0070124">
    <property type="term" value="P:mitochondrial translational initiation"/>
    <property type="evidence" value="ECO:0007669"/>
    <property type="project" value="TreeGrafter"/>
</dbReference>
<protein>
    <submittedName>
        <fullName evidence="2">Uncharacterized protein</fullName>
    </submittedName>
</protein>
<evidence type="ECO:0000256" key="1">
    <source>
        <dbReference type="SAM" id="MobiDB-lite"/>
    </source>
</evidence>
<dbReference type="Pfam" id="PF11709">
    <property type="entry name" value="Mit_ribos_Mrp51"/>
    <property type="match status" value="1"/>
</dbReference>
<dbReference type="PANTHER" id="PTHR28058:SF1">
    <property type="entry name" value="SMALL RIBOSOMAL SUBUNIT PROTEIN BS1M"/>
    <property type="match status" value="1"/>
</dbReference>
<evidence type="ECO:0000313" key="3">
    <source>
        <dbReference type="Proteomes" id="UP000758155"/>
    </source>
</evidence>
<proteinExistence type="predicted"/>
<gene>
    <name evidence="2" type="ORF">E8E12_004891</name>
</gene>
<dbReference type="Proteomes" id="UP000758155">
    <property type="component" value="Unassembled WGS sequence"/>
</dbReference>
<feature type="region of interest" description="Disordered" evidence="1">
    <location>
        <begin position="133"/>
        <end position="152"/>
    </location>
</feature>
<accession>A0A9P5BWU9</accession>
<keyword evidence="3" id="KW-1185">Reference proteome</keyword>
<name>A0A9P5BWU9_9PLEO</name>